<dbReference type="PANTHER" id="PTHR40274:SF3">
    <property type="entry name" value="VIRGINIAMYCIN B LYASE"/>
    <property type="match status" value="1"/>
</dbReference>
<evidence type="ECO:0000313" key="2">
    <source>
        <dbReference type="Proteomes" id="UP000037179"/>
    </source>
</evidence>
<evidence type="ECO:0000313" key="1">
    <source>
        <dbReference type="EMBL" id="GAP30524.1"/>
    </source>
</evidence>
<dbReference type="PANTHER" id="PTHR40274">
    <property type="entry name" value="VIRGINIAMYCIN B LYASE"/>
    <property type="match status" value="1"/>
</dbReference>
<sequence length="335" mass="33968">MPDPRSEAAVPQSDRGGRRLAPAAAVLLAVTAALAGPGAGGSAAADTPETAPAAAVSCPSVKMRMAIPTRAPLLDWSENLGFDGGGNVWIARSLRNVVERFDRDGHVVTSVPVTSPGAVRIGPDGLLYVTFGNSPIAGAARRGGVLRFDPSADSPQPEVFVSGLGQANGAVFDGDGNLYVADTGSNTVVRIHRDGTIDTDWTERARTALAAQGPGADGIVVAGNTLYVTLLESPTGRVVALPIDDPGRASVAVDLAAAPLSTPLLPDDLAIAAGGLLYIATGTGQFVRADPLTHTSCLLTTDQPITSVTISPTDASTFILGTEGGDVLLAHLLAS</sequence>
<dbReference type="GeneID" id="93375251"/>
<dbReference type="AlphaFoldDB" id="A0A0B8N9M2"/>
<organism evidence="1 2">
    <name type="scientific">Nocardia seriolae</name>
    <dbReference type="NCBI Taxonomy" id="37332"/>
    <lineage>
        <taxon>Bacteria</taxon>
        <taxon>Bacillati</taxon>
        <taxon>Actinomycetota</taxon>
        <taxon>Actinomycetes</taxon>
        <taxon>Mycobacteriales</taxon>
        <taxon>Nocardiaceae</taxon>
        <taxon>Nocardia</taxon>
    </lineage>
</organism>
<protein>
    <recommendedName>
        <fullName evidence="3">SMP-30/Gluconolactonase/LRE-like region domain-containing protein</fullName>
    </recommendedName>
</protein>
<evidence type="ECO:0008006" key="3">
    <source>
        <dbReference type="Google" id="ProtNLM"/>
    </source>
</evidence>
<reference evidence="2" key="1">
    <citation type="submission" date="2015-07" db="EMBL/GenBank/DDBJ databases">
        <title>Nocardia seriolae U-1 whole genome shotgun sequence.</title>
        <authorList>
            <person name="Imajoh M."/>
            <person name="Fukumoto Y."/>
            <person name="Sukeda M."/>
            <person name="Yamane J."/>
            <person name="Yamasaki K."/>
            <person name="Shimizu M."/>
            <person name="Ohnishi K."/>
            <person name="Oshima S."/>
        </authorList>
    </citation>
    <scope>NUCLEOTIDE SEQUENCE [LARGE SCALE GENOMIC DNA]</scope>
    <source>
        <strain evidence="2">U-1</strain>
    </source>
</reference>
<dbReference type="SUPFAM" id="SSF63829">
    <property type="entry name" value="Calcium-dependent phosphotriesterase"/>
    <property type="match status" value="1"/>
</dbReference>
<dbReference type="Proteomes" id="UP000037179">
    <property type="component" value="Unassembled WGS sequence"/>
</dbReference>
<comment type="caution">
    <text evidence="1">The sequence shown here is derived from an EMBL/GenBank/DDBJ whole genome shotgun (WGS) entry which is preliminary data.</text>
</comment>
<dbReference type="Gene3D" id="2.120.10.30">
    <property type="entry name" value="TolB, C-terminal domain"/>
    <property type="match status" value="1"/>
</dbReference>
<reference evidence="1 2" key="2">
    <citation type="journal article" date="2016" name="Genome Announc.">
        <title>Draft Genome Sequence of Erythromycin- and Oxytetracycline-Sensitive Nocardia seriolae Strain U-1 (NBRC 110359).</title>
        <authorList>
            <person name="Imajoh M."/>
            <person name="Sukeda M."/>
            <person name="Shimizu M."/>
            <person name="Yamane J."/>
            <person name="Ohnishi K."/>
            <person name="Oshima S."/>
        </authorList>
    </citation>
    <scope>NUCLEOTIDE SEQUENCE [LARGE SCALE GENOMIC DNA]</scope>
    <source>
        <strain evidence="1 2">U-1</strain>
    </source>
</reference>
<dbReference type="OrthoDB" id="4564604at2"/>
<dbReference type="RefSeq" id="WP_143161302.1">
    <property type="nucleotide sequence ID" value="NZ_AP017900.1"/>
</dbReference>
<gene>
    <name evidence="1" type="ORF">NSK11_contig00082-0032</name>
</gene>
<name>A0A0B8N9M2_9NOCA</name>
<dbReference type="EMBL" id="BBYQ01000082">
    <property type="protein sequence ID" value="GAP30524.1"/>
    <property type="molecule type" value="Genomic_DNA"/>
</dbReference>
<dbReference type="InterPro" id="IPR011042">
    <property type="entry name" value="6-blade_b-propeller_TolB-like"/>
</dbReference>
<keyword evidence="2" id="KW-1185">Reference proteome</keyword>
<proteinExistence type="predicted"/>
<dbReference type="InterPro" id="IPR051344">
    <property type="entry name" value="Vgb"/>
</dbReference>
<accession>A0A0B8N9M2</accession>